<comment type="caution">
    <text evidence="6">The sequence shown here is derived from an EMBL/GenBank/DDBJ whole genome shotgun (WGS) entry which is preliminary data.</text>
</comment>
<evidence type="ECO:0000256" key="3">
    <source>
        <dbReference type="ARBA" id="ARBA00022840"/>
    </source>
</evidence>
<keyword evidence="4" id="KW-0472">Membrane</keyword>
<feature type="transmembrane region" description="Helical" evidence="4">
    <location>
        <begin position="152"/>
        <end position="169"/>
    </location>
</feature>
<evidence type="ECO:0000256" key="2">
    <source>
        <dbReference type="ARBA" id="ARBA00022741"/>
    </source>
</evidence>
<feature type="transmembrane region" description="Helical" evidence="4">
    <location>
        <begin position="220"/>
        <end position="238"/>
    </location>
</feature>
<dbReference type="Proteomes" id="UP000823922">
    <property type="component" value="Unassembled WGS sequence"/>
</dbReference>
<keyword evidence="2" id="KW-0547">Nucleotide-binding</keyword>
<name>A0A9D2QM71_9FIRM</name>
<reference evidence="6" key="2">
    <citation type="submission" date="2021-04" db="EMBL/GenBank/DDBJ databases">
        <authorList>
            <person name="Gilroy R."/>
        </authorList>
    </citation>
    <scope>NUCLEOTIDE SEQUENCE</scope>
    <source>
        <strain evidence="6">ChiBcec1-1630</strain>
    </source>
</reference>
<evidence type="ECO:0000256" key="1">
    <source>
        <dbReference type="ARBA" id="ARBA00022448"/>
    </source>
</evidence>
<sequence length="247" mass="27500">MLECIALGRRYGRKTAVSDLNLMLDAGKIHVLLGENGSGKTTFLKMAAGLLRPSRGQILFQGHPLSWRDRAKISWLSTEPIFYDYMRVSDVEQYYADFFPDFDRERFSVLTQKLGLTDNPKVRNLSSGSGAMFLPELGISWIDLVQDTATAILLWLQIVMSGFFAVLLARTVLADSRHGGLLSFLLFWLVNLACGLGYQAASGLSLLSGLPPAGWYAFDVIYYLGLDLLFFLLTVFLADRKLSPQAV</sequence>
<dbReference type="Pfam" id="PF00005">
    <property type="entry name" value="ABC_tran"/>
    <property type="match status" value="1"/>
</dbReference>
<dbReference type="GO" id="GO:0016887">
    <property type="term" value="F:ATP hydrolysis activity"/>
    <property type="evidence" value="ECO:0007669"/>
    <property type="project" value="InterPro"/>
</dbReference>
<dbReference type="Gene3D" id="3.40.50.300">
    <property type="entry name" value="P-loop containing nucleotide triphosphate hydrolases"/>
    <property type="match status" value="1"/>
</dbReference>
<dbReference type="InterPro" id="IPR027417">
    <property type="entry name" value="P-loop_NTPase"/>
</dbReference>
<keyword evidence="4" id="KW-0812">Transmembrane</keyword>
<keyword evidence="3 6" id="KW-0067">ATP-binding</keyword>
<feature type="transmembrane region" description="Helical" evidence="4">
    <location>
        <begin position="181"/>
        <end position="200"/>
    </location>
</feature>
<evidence type="ECO:0000259" key="5">
    <source>
        <dbReference type="PROSITE" id="PS50893"/>
    </source>
</evidence>
<accession>A0A9D2QM71</accession>
<dbReference type="InterPro" id="IPR003439">
    <property type="entry name" value="ABC_transporter-like_ATP-bd"/>
</dbReference>
<organism evidence="6 7">
    <name type="scientific">Candidatus Eisenbergiella intestinigallinarum</name>
    <dbReference type="NCBI Taxonomy" id="2838549"/>
    <lineage>
        <taxon>Bacteria</taxon>
        <taxon>Bacillati</taxon>
        <taxon>Bacillota</taxon>
        <taxon>Clostridia</taxon>
        <taxon>Lachnospirales</taxon>
        <taxon>Lachnospiraceae</taxon>
        <taxon>Eisenbergiella</taxon>
    </lineage>
</organism>
<dbReference type="InterPro" id="IPR051782">
    <property type="entry name" value="ABC_Transporter_VariousFunc"/>
</dbReference>
<dbReference type="AlphaFoldDB" id="A0A9D2QM71"/>
<dbReference type="PROSITE" id="PS50893">
    <property type="entry name" value="ABC_TRANSPORTER_2"/>
    <property type="match status" value="1"/>
</dbReference>
<dbReference type="PANTHER" id="PTHR42939:SF1">
    <property type="entry name" value="ABC TRANSPORTER ATP-BINDING PROTEIN ALBC-RELATED"/>
    <property type="match status" value="1"/>
</dbReference>
<dbReference type="PANTHER" id="PTHR42939">
    <property type="entry name" value="ABC TRANSPORTER ATP-BINDING PROTEIN ALBC-RELATED"/>
    <property type="match status" value="1"/>
</dbReference>
<proteinExistence type="predicted"/>
<feature type="domain" description="ABC transporter" evidence="5">
    <location>
        <begin position="2"/>
        <end position="233"/>
    </location>
</feature>
<gene>
    <name evidence="6" type="ORF">H9926_11580</name>
</gene>
<keyword evidence="1" id="KW-0813">Transport</keyword>
<dbReference type="GO" id="GO:0005524">
    <property type="term" value="F:ATP binding"/>
    <property type="evidence" value="ECO:0007669"/>
    <property type="project" value="UniProtKB-KW"/>
</dbReference>
<evidence type="ECO:0000256" key="4">
    <source>
        <dbReference type="SAM" id="Phobius"/>
    </source>
</evidence>
<keyword evidence="4" id="KW-1133">Transmembrane helix</keyword>
<evidence type="ECO:0000313" key="6">
    <source>
        <dbReference type="EMBL" id="HJC88642.1"/>
    </source>
</evidence>
<evidence type="ECO:0000313" key="7">
    <source>
        <dbReference type="Proteomes" id="UP000823922"/>
    </source>
</evidence>
<dbReference type="SUPFAM" id="SSF52540">
    <property type="entry name" value="P-loop containing nucleoside triphosphate hydrolases"/>
    <property type="match status" value="1"/>
</dbReference>
<reference evidence="6" key="1">
    <citation type="journal article" date="2021" name="PeerJ">
        <title>Extensive microbial diversity within the chicken gut microbiome revealed by metagenomics and culture.</title>
        <authorList>
            <person name="Gilroy R."/>
            <person name="Ravi A."/>
            <person name="Getino M."/>
            <person name="Pursley I."/>
            <person name="Horton D.L."/>
            <person name="Alikhan N.F."/>
            <person name="Baker D."/>
            <person name="Gharbi K."/>
            <person name="Hall N."/>
            <person name="Watson M."/>
            <person name="Adriaenssens E.M."/>
            <person name="Foster-Nyarko E."/>
            <person name="Jarju S."/>
            <person name="Secka A."/>
            <person name="Antonio M."/>
            <person name="Oren A."/>
            <person name="Chaudhuri R.R."/>
            <person name="La Ragione R."/>
            <person name="Hildebrand F."/>
            <person name="Pallen M.J."/>
        </authorList>
    </citation>
    <scope>NUCLEOTIDE SEQUENCE</scope>
    <source>
        <strain evidence="6">ChiBcec1-1630</strain>
    </source>
</reference>
<dbReference type="EMBL" id="DWVS01000296">
    <property type="protein sequence ID" value="HJC88642.1"/>
    <property type="molecule type" value="Genomic_DNA"/>
</dbReference>
<protein>
    <submittedName>
        <fullName evidence="6">ATP-binding cassette domain-containing protein</fullName>
    </submittedName>
</protein>